<sequence>MKHSKTALAVAFLALAPLAPAHAQFGGGEATAVREGFTLPAGEVKVLVFRPNVSVGEQTTGGMNQPSVEWTEAAKGHLLAALQKEQSARGTTLVLVPELEGEQNRLVADYTALFRTVAEAAFQHKMFPGNRLPTKKKEFDWTLGAEAERLKALGGDYGLFFFTYDSYGSTGRKVAQILGAVMGFGLMSSGVHVGYAGLVDLSSGDLVWLNADLSMGGDVRTADGAEKRVAQLLEEFPVKGTGTAVAQPARPAVDRSGEATIELPGTGAVDDPKTVPEADDKAKEPQL</sequence>
<protein>
    <submittedName>
        <fullName evidence="3">Uncharacterized protein</fullName>
    </submittedName>
</protein>
<accession>A0A1B2AD14</accession>
<evidence type="ECO:0000256" key="2">
    <source>
        <dbReference type="SAM" id="SignalP"/>
    </source>
</evidence>
<dbReference type="RefSeq" id="WP_067677821.1">
    <property type="nucleotide sequence ID" value="NZ_CP016591.1"/>
</dbReference>
<organism evidence="3 4">
    <name type="scientific">Tsuneonella dongtanensis</name>
    <dbReference type="NCBI Taxonomy" id="692370"/>
    <lineage>
        <taxon>Bacteria</taxon>
        <taxon>Pseudomonadati</taxon>
        <taxon>Pseudomonadota</taxon>
        <taxon>Alphaproteobacteria</taxon>
        <taxon>Sphingomonadales</taxon>
        <taxon>Erythrobacteraceae</taxon>
        <taxon>Tsuneonella</taxon>
    </lineage>
</organism>
<name>A0A1B2AD14_9SPHN</name>
<evidence type="ECO:0000313" key="4">
    <source>
        <dbReference type="Proteomes" id="UP000092932"/>
    </source>
</evidence>
<feature type="region of interest" description="Disordered" evidence="1">
    <location>
        <begin position="244"/>
        <end position="287"/>
    </location>
</feature>
<dbReference type="Proteomes" id="UP000092932">
    <property type="component" value="Chromosome"/>
</dbReference>
<keyword evidence="4" id="KW-1185">Reference proteome</keyword>
<keyword evidence="2" id="KW-0732">Signal</keyword>
<dbReference type="AlphaFoldDB" id="A0A1B2AD14"/>
<dbReference type="KEGG" id="ado:A6F68_01429"/>
<evidence type="ECO:0000313" key="3">
    <source>
        <dbReference type="EMBL" id="ANY19945.1"/>
    </source>
</evidence>
<dbReference type="EMBL" id="CP016591">
    <property type="protein sequence ID" value="ANY19945.1"/>
    <property type="molecule type" value="Genomic_DNA"/>
</dbReference>
<proteinExistence type="predicted"/>
<gene>
    <name evidence="3" type="ORF">A6F68_01429</name>
</gene>
<reference evidence="3 4" key="1">
    <citation type="submission" date="2016-07" db="EMBL/GenBank/DDBJ databases">
        <title>Complete genome sequence of Altererythrobacter dongtanensis KCTC 22672, a type strain with esterase isolated from tidal flat.</title>
        <authorList>
            <person name="Cheng H."/>
            <person name="Wu Y.-H."/>
            <person name="Zhou P."/>
            <person name="Huo Y.-Y."/>
            <person name="Wang C.-S."/>
            <person name="Xu X.-W."/>
        </authorList>
    </citation>
    <scope>NUCLEOTIDE SEQUENCE [LARGE SCALE GENOMIC DNA]</scope>
    <source>
        <strain evidence="3 4">KCTC 22672</strain>
    </source>
</reference>
<feature type="chain" id="PRO_5008534116" evidence="2">
    <location>
        <begin position="24"/>
        <end position="287"/>
    </location>
</feature>
<dbReference type="STRING" id="692370.A6F68_01429"/>
<feature type="signal peptide" evidence="2">
    <location>
        <begin position="1"/>
        <end position="23"/>
    </location>
</feature>
<feature type="compositionally biased region" description="Basic and acidic residues" evidence="1">
    <location>
        <begin position="270"/>
        <end position="287"/>
    </location>
</feature>
<evidence type="ECO:0000256" key="1">
    <source>
        <dbReference type="SAM" id="MobiDB-lite"/>
    </source>
</evidence>